<evidence type="ECO:0000256" key="6">
    <source>
        <dbReference type="ARBA" id="ARBA00023136"/>
    </source>
</evidence>
<evidence type="ECO:0000256" key="4">
    <source>
        <dbReference type="ARBA" id="ARBA00022692"/>
    </source>
</evidence>
<keyword evidence="11" id="KW-1185">Reference proteome</keyword>
<keyword evidence="5 8" id="KW-1133">Transmembrane helix</keyword>
<keyword evidence="2 8" id="KW-1003">Cell membrane</keyword>
<dbReference type="UniPathway" id="UPA00666"/>
<evidence type="ECO:0000256" key="1">
    <source>
        <dbReference type="ARBA" id="ARBA00004651"/>
    </source>
</evidence>
<dbReference type="CDD" id="cd07571">
    <property type="entry name" value="ALP_N-acyl_transferase"/>
    <property type="match status" value="1"/>
</dbReference>
<name>A0A856MBI3_9CYAN</name>
<dbReference type="RefSeq" id="WP_171976170.1">
    <property type="nucleotide sequence ID" value="NZ_CAWOXK010000001.1"/>
</dbReference>
<dbReference type="GO" id="GO:0005886">
    <property type="term" value="C:plasma membrane"/>
    <property type="evidence" value="ECO:0007669"/>
    <property type="project" value="UniProtKB-SubCell"/>
</dbReference>
<evidence type="ECO:0000256" key="3">
    <source>
        <dbReference type="ARBA" id="ARBA00022679"/>
    </source>
</evidence>
<dbReference type="Proteomes" id="UP000503129">
    <property type="component" value="Chromosome"/>
</dbReference>
<dbReference type="PANTHER" id="PTHR38686">
    <property type="entry name" value="APOLIPOPROTEIN N-ACYLTRANSFERASE"/>
    <property type="match status" value="1"/>
</dbReference>
<comment type="similarity">
    <text evidence="8">Belongs to the CN hydrolase family. Apolipoprotein N-acyltransferase subfamily.</text>
</comment>
<gene>
    <name evidence="8" type="primary">lnt</name>
    <name evidence="10" type="ORF">DP114_12025</name>
</gene>
<accession>A0A856MBI3</accession>
<sequence length="580" mass="63020">MQQKQSKKQGKQGMKFTNLIPYVIALCSGVLMGLTVAPFGAWFFAWFSLAPLWVLVIRSAQRKNLSPSLALALAWGIGYHGIALSWITGIHPMTWMGVPWLASLAIALFCWLFITLWGAALVASWATGMRVISRSIHNGFARVLIGTALWCGLEAFWSAGPLWWSSLSYTQSPHNLVILHLGQLSGPSVVTAAIVAVNGLIAEGLINRQDEAVRCGGSPRCSTCRAKNAKISSASTDTFFSQRETPKANNGGNPRTEVSSSASWRFVYLSSAAALLITVHLIGFGLYSRPLTQPAEAALKVGIVQGNVPNEIKLYPEGFRRAIEGYTTGYLKLANQNVAAVLTPEGALPFFQNEIIRSSLVAAVREKGVVAWIGGFYKQGTSYTNSLFTVAGDGEIKSRYGKAKMVPIGEYIPFESILGGIISRLSPLDEHQVPGSSNQLFDTPFGRAIVGICYESAFSGQFRRQAAAGGQFILSPSNDAHYSAAMPAQHHAQDIMRAIETDRWAVRATNTGYSAFVNPHGETVWISGHNTYEVHAETIYQRQTETLYVRWGDWLTPLLLGVGILAWLISKADSSSPQSG</sequence>
<organism evidence="10 11">
    <name type="scientific">Brasilonema sennae CENA114</name>
    <dbReference type="NCBI Taxonomy" id="415709"/>
    <lineage>
        <taxon>Bacteria</taxon>
        <taxon>Bacillati</taxon>
        <taxon>Cyanobacteriota</taxon>
        <taxon>Cyanophyceae</taxon>
        <taxon>Nostocales</taxon>
        <taxon>Scytonemataceae</taxon>
        <taxon>Brasilonema</taxon>
        <taxon>Bromeliae group (in: Brasilonema)</taxon>
    </lineage>
</organism>
<evidence type="ECO:0000256" key="5">
    <source>
        <dbReference type="ARBA" id="ARBA00022989"/>
    </source>
</evidence>
<dbReference type="GO" id="GO:0042158">
    <property type="term" value="P:lipoprotein biosynthetic process"/>
    <property type="evidence" value="ECO:0007669"/>
    <property type="project" value="UniProtKB-UniRule"/>
</dbReference>
<evidence type="ECO:0000256" key="7">
    <source>
        <dbReference type="ARBA" id="ARBA00023315"/>
    </source>
</evidence>
<dbReference type="InterPro" id="IPR003010">
    <property type="entry name" value="C-N_Hydrolase"/>
</dbReference>
<proteinExistence type="inferred from homology"/>
<keyword evidence="6 8" id="KW-0472">Membrane</keyword>
<dbReference type="HAMAP" id="MF_01148">
    <property type="entry name" value="Lnt"/>
    <property type="match status" value="1"/>
</dbReference>
<comment type="subcellular location">
    <subcellularLocation>
        <location evidence="1 8">Cell membrane</location>
        <topology evidence="1 8">Multi-pass membrane protein</topology>
    </subcellularLocation>
</comment>
<dbReference type="Gene3D" id="3.60.110.10">
    <property type="entry name" value="Carbon-nitrogen hydrolase"/>
    <property type="match status" value="1"/>
</dbReference>
<evidence type="ECO:0000256" key="2">
    <source>
        <dbReference type="ARBA" id="ARBA00022475"/>
    </source>
</evidence>
<comment type="pathway">
    <text evidence="8">Protein modification; lipoprotein biosynthesis (N-acyl transfer).</text>
</comment>
<dbReference type="AlphaFoldDB" id="A0A856MBI3"/>
<evidence type="ECO:0000256" key="8">
    <source>
        <dbReference type="HAMAP-Rule" id="MF_01148"/>
    </source>
</evidence>
<keyword evidence="10" id="KW-0449">Lipoprotein</keyword>
<dbReference type="InterPro" id="IPR004563">
    <property type="entry name" value="Apolipo_AcylTrfase"/>
</dbReference>
<reference evidence="10 11" key="1">
    <citation type="submission" date="2018-06" db="EMBL/GenBank/DDBJ databases">
        <title>Comparative genomics of Brasilonema spp. strains.</title>
        <authorList>
            <person name="Alvarenga D.O."/>
            <person name="Fiore M.F."/>
            <person name="Varani A.M."/>
        </authorList>
    </citation>
    <scope>NUCLEOTIDE SEQUENCE [LARGE SCALE GENOMIC DNA]</scope>
    <source>
        <strain evidence="10 11">CENA114</strain>
    </source>
</reference>
<dbReference type="PANTHER" id="PTHR38686:SF1">
    <property type="entry name" value="APOLIPOPROTEIN N-ACYLTRANSFERASE"/>
    <property type="match status" value="1"/>
</dbReference>
<feature type="transmembrane region" description="Helical" evidence="8">
    <location>
        <begin position="177"/>
        <end position="201"/>
    </location>
</feature>
<feature type="transmembrane region" description="Helical" evidence="8">
    <location>
        <begin position="69"/>
        <end position="88"/>
    </location>
</feature>
<feature type="transmembrane region" description="Helical" evidence="8">
    <location>
        <begin position="266"/>
        <end position="287"/>
    </location>
</feature>
<dbReference type="EMBL" id="CP030118">
    <property type="protein sequence ID" value="QDL08523.1"/>
    <property type="molecule type" value="Genomic_DNA"/>
</dbReference>
<feature type="transmembrane region" description="Helical" evidence="8">
    <location>
        <begin position="40"/>
        <end position="57"/>
    </location>
</feature>
<comment type="function">
    <text evidence="8">Catalyzes the phospholipid dependent N-acylation of the N-terminal cysteine of apolipoprotein, the last step in lipoprotein maturation.</text>
</comment>
<dbReference type="NCBIfam" id="TIGR00546">
    <property type="entry name" value="lnt"/>
    <property type="match status" value="1"/>
</dbReference>
<dbReference type="GO" id="GO:0016410">
    <property type="term" value="F:N-acyltransferase activity"/>
    <property type="evidence" value="ECO:0007669"/>
    <property type="project" value="UniProtKB-UniRule"/>
</dbReference>
<dbReference type="InterPro" id="IPR036526">
    <property type="entry name" value="C-N_Hydrolase_sf"/>
</dbReference>
<protein>
    <recommendedName>
        <fullName evidence="8">Apolipoprotein N-acyltransferase</fullName>
        <shortName evidence="8">ALP N-acyltransferase</shortName>
        <ecNumber evidence="8">2.3.1.269</ecNumber>
    </recommendedName>
</protein>
<dbReference type="KEGG" id="bsen:DP114_12025"/>
<evidence type="ECO:0000313" key="10">
    <source>
        <dbReference type="EMBL" id="QDL08523.1"/>
    </source>
</evidence>
<keyword evidence="4 8" id="KW-0812">Transmembrane</keyword>
<comment type="catalytic activity">
    <reaction evidence="8">
        <text>N-terminal S-1,2-diacyl-sn-glyceryl-L-cysteinyl-[lipoprotein] + a glycerophospholipid = N-acyl-S-1,2-diacyl-sn-glyceryl-L-cysteinyl-[lipoprotein] + a 2-acyl-sn-glycero-3-phospholipid + H(+)</text>
        <dbReference type="Rhea" id="RHEA:48228"/>
        <dbReference type="Rhea" id="RHEA-COMP:14681"/>
        <dbReference type="Rhea" id="RHEA-COMP:14684"/>
        <dbReference type="ChEBI" id="CHEBI:15378"/>
        <dbReference type="ChEBI" id="CHEBI:136912"/>
        <dbReference type="ChEBI" id="CHEBI:140656"/>
        <dbReference type="ChEBI" id="CHEBI:140657"/>
        <dbReference type="ChEBI" id="CHEBI:140660"/>
        <dbReference type="EC" id="2.3.1.269"/>
    </reaction>
</comment>
<evidence type="ECO:0000259" key="9">
    <source>
        <dbReference type="PROSITE" id="PS50263"/>
    </source>
</evidence>
<evidence type="ECO:0000313" key="11">
    <source>
        <dbReference type="Proteomes" id="UP000503129"/>
    </source>
</evidence>
<dbReference type="PROSITE" id="PS50263">
    <property type="entry name" value="CN_HYDROLASE"/>
    <property type="match status" value="1"/>
</dbReference>
<feature type="transmembrane region" description="Helical" evidence="8">
    <location>
        <begin position="139"/>
        <end position="157"/>
    </location>
</feature>
<dbReference type="Pfam" id="PF00795">
    <property type="entry name" value="CN_hydrolase"/>
    <property type="match status" value="1"/>
</dbReference>
<dbReference type="InterPro" id="IPR045378">
    <property type="entry name" value="LNT_N"/>
</dbReference>
<feature type="transmembrane region" description="Helical" evidence="8">
    <location>
        <begin position="16"/>
        <end position="34"/>
    </location>
</feature>
<dbReference type="SUPFAM" id="SSF56317">
    <property type="entry name" value="Carbon-nitrogen hydrolase"/>
    <property type="match status" value="1"/>
</dbReference>
<dbReference type="EC" id="2.3.1.269" evidence="8"/>
<keyword evidence="7 8" id="KW-0012">Acyltransferase</keyword>
<dbReference type="Pfam" id="PF20154">
    <property type="entry name" value="LNT_N"/>
    <property type="match status" value="1"/>
</dbReference>
<keyword evidence="3 8" id="KW-0808">Transferase</keyword>
<feature type="transmembrane region" description="Helical" evidence="8">
    <location>
        <begin position="100"/>
        <end position="127"/>
    </location>
</feature>
<feature type="domain" description="CN hydrolase" evidence="9">
    <location>
        <begin position="299"/>
        <end position="541"/>
    </location>
</feature>